<protein>
    <submittedName>
        <fullName evidence="1">Uncharacterized protein</fullName>
    </submittedName>
</protein>
<evidence type="ECO:0000313" key="1">
    <source>
        <dbReference type="EMBL" id="DAF43839.1"/>
    </source>
</evidence>
<sequence length="140" mass="16314">MKNNMEKPIINEVFADNGEHSHWELINAETGELLWSEDTFNEYIPTDDTIEEVLKHIPRYFAFDKVSGKLYNSNSQSYEGIDGDTVVYTTYIKGEKRKLKGTVKGYTEHQIVITYEYGTDILTAENAQRKEIIKNKKWIK</sequence>
<dbReference type="EMBL" id="BK032510">
    <property type="protein sequence ID" value="DAF43839.1"/>
    <property type="molecule type" value="Genomic_DNA"/>
</dbReference>
<organism evidence="1">
    <name type="scientific">Myoviridae sp. ctNQV2</name>
    <dbReference type="NCBI Taxonomy" id="2827683"/>
    <lineage>
        <taxon>Viruses</taxon>
        <taxon>Duplodnaviria</taxon>
        <taxon>Heunggongvirae</taxon>
        <taxon>Uroviricota</taxon>
        <taxon>Caudoviricetes</taxon>
    </lineage>
</organism>
<accession>A0A8S5RZ48</accession>
<proteinExistence type="predicted"/>
<name>A0A8S5RZ48_9CAUD</name>
<reference evidence="1" key="1">
    <citation type="journal article" date="2021" name="Proc. Natl. Acad. Sci. U.S.A.">
        <title>A Catalog of Tens of Thousands of Viruses from Human Metagenomes Reveals Hidden Associations with Chronic Diseases.</title>
        <authorList>
            <person name="Tisza M.J."/>
            <person name="Buck C.B."/>
        </authorList>
    </citation>
    <scope>NUCLEOTIDE SEQUENCE</scope>
    <source>
        <strain evidence="1">CtNQV2</strain>
    </source>
</reference>